<evidence type="ECO:0000256" key="1">
    <source>
        <dbReference type="SAM" id="MobiDB-lite"/>
    </source>
</evidence>
<dbReference type="AlphaFoldDB" id="A0A812G6H9"/>
<dbReference type="OrthoDB" id="10316541at2759"/>
<organism evidence="2 3">
    <name type="scientific">Symbiodinium natans</name>
    <dbReference type="NCBI Taxonomy" id="878477"/>
    <lineage>
        <taxon>Eukaryota</taxon>
        <taxon>Sar</taxon>
        <taxon>Alveolata</taxon>
        <taxon>Dinophyceae</taxon>
        <taxon>Suessiales</taxon>
        <taxon>Symbiodiniaceae</taxon>
        <taxon>Symbiodinium</taxon>
    </lineage>
</organism>
<feature type="compositionally biased region" description="Polar residues" evidence="1">
    <location>
        <begin position="281"/>
        <end position="290"/>
    </location>
</feature>
<keyword evidence="3" id="KW-1185">Reference proteome</keyword>
<proteinExistence type="predicted"/>
<protein>
    <submittedName>
        <fullName evidence="2">Uncharacterized protein</fullName>
    </submittedName>
</protein>
<evidence type="ECO:0000313" key="3">
    <source>
        <dbReference type="Proteomes" id="UP000604046"/>
    </source>
</evidence>
<accession>A0A812G6H9</accession>
<evidence type="ECO:0000313" key="2">
    <source>
        <dbReference type="EMBL" id="CAE6909501.1"/>
    </source>
</evidence>
<comment type="caution">
    <text evidence="2">The sequence shown here is derived from an EMBL/GenBank/DDBJ whole genome shotgun (WGS) entry which is preliminary data.</text>
</comment>
<sequence length="528" mass="57356">MDLAESLGVRDAGRAGRGEAWLAGVSQLIACLDEGLRKEPRAPGDFELLAQQLRGQRRREAEKVVAQRMKSSRAVAEAQSALGRFLDKRAASVQEASCAASDAQGRLQRLQEQSNGVRAVALRKAQAQVADVEQRALHEARARNAMLDRRESEIQALKRQTASLSTACNACCGDLMNISQTLEAAASQASEVNHEKSLVQTRCLRLDAREAALQTMERAWKEVARSSPISARSQAKALDAARDHLVRALLRDKVFTGKMNQLLDGLQEASPAAKNFPSPASDPSNDQSLGPSEAKEEGASADSTADAGEGNENLSVVWSPVNGSAASQGKERSAISAFGPIIINDLLGAITIDCQKYVWLAMPTNQNSRTIAWGAPFISPVVLVGRQLVDGCFCLTVDSVCNLNWNALRAVFVVNPTHRPRRNADGMILHLRLPVRFFDIYPLSLSSSQTLLSLSLLSLNPPRKHSHIIDILELSNHFPELLRLITFVSGPYPSTSIMIILVPRVPDNDTLSLTALNMFVLGIRLTPL</sequence>
<name>A0A812G6H9_9DINO</name>
<dbReference type="EMBL" id="CAJNDS010000001">
    <property type="protein sequence ID" value="CAE6909501.1"/>
    <property type="molecule type" value="Genomic_DNA"/>
</dbReference>
<dbReference type="Proteomes" id="UP000604046">
    <property type="component" value="Unassembled WGS sequence"/>
</dbReference>
<gene>
    <name evidence="2" type="ORF">SNAT2548_LOCUS45</name>
</gene>
<feature type="region of interest" description="Disordered" evidence="1">
    <location>
        <begin position="271"/>
        <end position="309"/>
    </location>
</feature>
<reference evidence="2" key="1">
    <citation type="submission" date="2021-02" db="EMBL/GenBank/DDBJ databases">
        <authorList>
            <person name="Dougan E. K."/>
            <person name="Rhodes N."/>
            <person name="Thang M."/>
            <person name="Chan C."/>
        </authorList>
    </citation>
    <scope>NUCLEOTIDE SEQUENCE</scope>
</reference>